<dbReference type="InterPro" id="IPR016155">
    <property type="entry name" value="Mopterin_synth/thiamin_S_b"/>
</dbReference>
<dbReference type="Gene3D" id="3.10.20.30">
    <property type="match status" value="1"/>
</dbReference>
<dbReference type="RefSeq" id="WP_066050354.1">
    <property type="nucleotide sequence ID" value="NZ_CP014223.1"/>
</dbReference>
<reference evidence="1 3" key="1">
    <citation type="journal article" date="2016" name="Genome Announc.">
        <title>Complete Genome Sequence of the Amino Acid-Fermenting Clostridium propionicum X2 (DSM 1682).</title>
        <authorList>
            <person name="Poehlein A."/>
            <person name="Schlien K."/>
            <person name="Chowdhury N.P."/>
            <person name="Gottschalk G."/>
            <person name="Buckel W."/>
            <person name="Daniel R."/>
        </authorList>
    </citation>
    <scope>NUCLEOTIDE SEQUENCE [LARGE SCALE GENOMIC DNA]</scope>
    <source>
        <strain evidence="1 3">X2</strain>
    </source>
</reference>
<evidence type="ECO:0000313" key="1">
    <source>
        <dbReference type="EMBL" id="AMJ41329.1"/>
    </source>
</evidence>
<dbReference type="EMBL" id="CP014223">
    <property type="protein sequence ID" value="AMJ41329.1"/>
    <property type="molecule type" value="Genomic_DNA"/>
</dbReference>
<reference evidence="3" key="2">
    <citation type="submission" date="2016-01" db="EMBL/GenBank/DDBJ databases">
        <authorList>
            <person name="Poehlein A."/>
            <person name="Schlien K."/>
            <person name="Gottschalk G."/>
            <person name="Buckel W."/>
            <person name="Daniel R."/>
        </authorList>
    </citation>
    <scope>NUCLEOTIDE SEQUENCE [LARGE SCALE GENOMIC DNA]</scope>
    <source>
        <strain evidence="3">X2</strain>
    </source>
</reference>
<dbReference type="Pfam" id="PF02597">
    <property type="entry name" value="ThiS"/>
    <property type="match status" value="1"/>
</dbReference>
<protein>
    <submittedName>
        <fullName evidence="2">Molybdopterin converting factor, small subunit</fullName>
    </submittedName>
    <submittedName>
        <fullName evidence="1">ThiS family protein</fullName>
    </submittedName>
</protein>
<gene>
    <name evidence="1" type="ORF">CPRO_17410</name>
    <name evidence="2" type="ORF">SAMN02745151_02367</name>
</gene>
<keyword evidence="3" id="KW-1185">Reference proteome</keyword>
<evidence type="ECO:0000313" key="3">
    <source>
        <dbReference type="Proteomes" id="UP000068026"/>
    </source>
</evidence>
<sequence length="74" mass="8107">MKITVKLFATLRENREKLFDLDVESELTTKDVIESLKIPVADVAIIMINGRGGTLESILKEHDVLALFPPVGGG</sequence>
<reference evidence="4" key="3">
    <citation type="submission" date="2016-11" db="EMBL/GenBank/DDBJ databases">
        <authorList>
            <person name="Jaros S."/>
            <person name="Januszkiewicz K."/>
            <person name="Wedrychowicz H."/>
        </authorList>
    </citation>
    <scope>NUCLEOTIDE SEQUENCE [LARGE SCALE GENOMIC DNA]</scope>
    <source>
        <strain evidence="4">DSM 1682</strain>
    </source>
</reference>
<accession>A0A0X1U8S4</accession>
<dbReference type="Proteomes" id="UP000184204">
    <property type="component" value="Unassembled WGS sequence"/>
</dbReference>
<proteinExistence type="predicted"/>
<dbReference type="InterPro" id="IPR012675">
    <property type="entry name" value="Beta-grasp_dom_sf"/>
</dbReference>
<dbReference type="EMBL" id="FQUA01000012">
    <property type="protein sequence ID" value="SHE97182.1"/>
    <property type="molecule type" value="Genomic_DNA"/>
</dbReference>
<dbReference type="InterPro" id="IPR003749">
    <property type="entry name" value="ThiS/MoaD-like"/>
</dbReference>
<dbReference type="SUPFAM" id="SSF54285">
    <property type="entry name" value="MoaD/ThiS"/>
    <property type="match status" value="1"/>
</dbReference>
<evidence type="ECO:0000313" key="4">
    <source>
        <dbReference type="Proteomes" id="UP000184204"/>
    </source>
</evidence>
<organism evidence="2 4">
    <name type="scientific">Anaerotignum propionicum DSM 1682</name>
    <dbReference type="NCBI Taxonomy" id="991789"/>
    <lineage>
        <taxon>Bacteria</taxon>
        <taxon>Bacillati</taxon>
        <taxon>Bacillota</taxon>
        <taxon>Clostridia</taxon>
        <taxon>Lachnospirales</taxon>
        <taxon>Anaerotignaceae</taxon>
        <taxon>Anaerotignum</taxon>
    </lineage>
</organism>
<dbReference type="OrthoDB" id="9801945at2"/>
<name>A0A0X1U8S4_ANAPI</name>
<evidence type="ECO:0000313" key="2">
    <source>
        <dbReference type="EMBL" id="SHE97182.1"/>
    </source>
</evidence>
<dbReference type="AlphaFoldDB" id="A0A0X1U8S4"/>
<dbReference type="Proteomes" id="UP000068026">
    <property type="component" value="Chromosome"/>
</dbReference>
<reference evidence="2" key="4">
    <citation type="submission" date="2016-11" db="EMBL/GenBank/DDBJ databases">
        <authorList>
            <person name="Varghese N."/>
            <person name="Submissions S."/>
        </authorList>
    </citation>
    <scope>NUCLEOTIDE SEQUENCE</scope>
    <source>
        <strain evidence="2">DSM 1682</strain>
    </source>
</reference>
<dbReference type="KEGG" id="cpro:CPRO_17410"/>